<dbReference type="Pfam" id="PF04264">
    <property type="entry name" value="YceI"/>
    <property type="match status" value="1"/>
</dbReference>
<dbReference type="EMBL" id="NXLQ01000006">
    <property type="protein sequence ID" value="RDU66239.1"/>
    <property type="molecule type" value="Genomic_DNA"/>
</dbReference>
<comment type="caution">
    <text evidence="3">The sequence shown here is derived from an EMBL/GenBank/DDBJ whole genome shotgun (WGS) entry which is preliminary data.</text>
</comment>
<dbReference type="AlphaFoldDB" id="A0A3D8ILY5"/>
<evidence type="ECO:0000313" key="4">
    <source>
        <dbReference type="Proteomes" id="UP000256379"/>
    </source>
</evidence>
<reference evidence="3 4" key="1">
    <citation type="submission" date="2018-04" db="EMBL/GenBank/DDBJ databases">
        <title>Novel Campyloabacter and Helicobacter Species and Strains.</title>
        <authorList>
            <person name="Mannion A.J."/>
            <person name="Shen Z."/>
            <person name="Fox J.G."/>
        </authorList>
    </citation>
    <scope>NUCLEOTIDE SEQUENCE [LARGE SCALE GENOMIC DNA]</scope>
    <source>
        <strain evidence="3 4">MIT 17-337</strain>
    </source>
</reference>
<dbReference type="OrthoDB" id="9811006at2"/>
<evidence type="ECO:0000256" key="1">
    <source>
        <dbReference type="SAM" id="SignalP"/>
    </source>
</evidence>
<feature type="domain" description="Lipid/polyisoprenoid-binding YceI-like" evidence="2">
    <location>
        <begin position="23"/>
        <end position="188"/>
    </location>
</feature>
<dbReference type="SMART" id="SM00867">
    <property type="entry name" value="YceI"/>
    <property type="match status" value="1"/>
</dbReference>
<dbReference type="InterPro" id="IPR007372">
    <property type="entry name" value="Lipid/polyisoprenoid-bd_YceI"/>
</dbReference>
<dbReference type="SUPFAM" id="SSF101874">
    <property type="entry name" value="YceI-like"/>
    <property type="match status" value="1"/>
</dbReference>
<dbReference type="Proteomes" id="UP000256379">
    <property type="component" value="Unassembled WGS sequence"/>
</dbReference>
<feature type="signal peptide" evidence="1">
    <location>
        <begin position="1"/>
        <end position="21"/>
    </location>
</feature>
<evidence type="ECO:0000313" key="3">
    <source>
        <dbReference type="EMBL" id="RDU66239.1"/>
    </source>
</evidence>
<dbReference type="PANTHER" id="PTHR34406">
    <property type="entry name" value="PROTEIN YCEI"/>
    <property type="match status" value="1"/>
</dbReference>
<keyword evidence="4" id="KW-1185">Reference proteome</keyword>
<accession>A0A3D8ILY5</accession>
<evidence type="ECO:0000259" key="2">
    <source>
        <dbReference type="SMART" id="SM00867"/>
    </source>
</evidence>
<dbReference type="PANTHER" id="PTHR34406:SF1">
    <property type="entry name" value="PROTEIN YCEI"/>
    <property type="match status" value="1"/>
</dbReference>
<sequence length="190" mass="20899">MKNILLSAMVASTLGFMSLQATPYDIDESHSNVAFKIGHMVVSSVEGNFNNFQGVVEIDPKTKTLIKLEGKIDIKSINTRNETRDQHLQADKYLDTAKYPKGTFKMTKVSKDKKGIKVEADLTLKGVTKKVVFLGDLKGPAQNPMTKGEVYGLTLKATINRKDFNIALDTTSATMGEEVEISISLELNAK</sequence>
<feature type="chain" id="PRO_5017752117" evidence="1">
    <location>
        <begin position="22"/>
        <end position="190"/>
    </location>
</feature>
<organism evidence="3 4">
    <name type="scientific">Helicobacter didelphidarum</name>
    <dbReference type="NCBI Taxonomy" id="2040648"/>
    <lineage>
        <taxon>Bacteria</taxon>
        <taxon>Pseudomonadati</taxon>
        <taxon>Campylobacterota</taxon>
        <taxon>Epsilonproteobacteria</taxon>
        <taxon>Campylobacterales</taxon>
        <taxon>Helicobacteraceae</taxon>
        <taxon>Helicobacter</taxon>
    </lineage>
</organism>
<keyword evidence="1" id="KW-0732">Signal</keyword>
<protein>
    <submittedName>
        <fullName evidence="3">Polyisoprenoid-binding protein</fullName>
    </submittedName>
</protein>
<dbReference type="RefSeq" id="WP_115542799.1">
    <property type="nucleotide sequence ID" value="NZ_NXLQ01000006.1"/>
</dbReference>
<dbReference type="Gene3D" id="2.40.128.110">
    <property type="entry name" value="Lipid/polyisoprenoid-binding, YceI-like"/>
    <property type="match status" value="1"/>
</dbReference>
<proteinExistence type="predicted"/>
<gene>
    <name evidence="3" type="ORF">CQA53_04300</name>
</gene>
<name>A0A3D8ILY5_9HELI</name>
<dbReference type="InterPro" id="IPR036761">
    <property type="entry name" value="TTHA0802/YceI-like_sf"/>
</dbReference>